<keyword evidence="7" id="KW-1185">Reference proteome</keyword>
<dbReference type="PANTHER" id="PTHR12768:SF4">
    <property type="entry name" value="BECLIN-1"/>
    <property type="match status" value="1"/>
</dbReference>
<keyword evidence="2" id="KW-0175">Coiled coil</keyword>
<evidence type="ECO:0000313" key="6">
    <source>
        <dbReference type="EMBL" id="GJN91169.1"/>
    </source>
</evidence>
<evidence type="ECO:0000256" key="1">
    <source>
        <dbReference type="ARBA" id="ARBA00005965"/>
    </source>
</evidence>
<dbReference type="GO" id="GO:0006995">
    <property type="term" value="P:cellular response to nitrogen starvation"/>
    <property type="evidence" value="ECO:0007669"/>
    <property type="project" value="TreeGrafter"/>
</dbReference>
<feature type="compositionally biased region" description="Low complexity" evidence="3">
    <location>
        <begin position="112"/>
        <end position="145"/>
    </location>
</feature>
<dbReference type="Gene3D" id="6.10.250.3110">
    <property type="match status" value="1"/>
</dbReference>
<gene>
    <name evidence="6" type="ORF">Rhopal_004187-T1</name>
</gene>
<feature type="compositionally biased region" description="Low complexity" evidence="3">
    <location>
        <begin position="173"/>
        <end position="199"/>
    </location>
</feature>
<feature type="coiled-coil region" evidence="2">
    <location>
        <begin position="298"/>
        <end position="367"/>
    </location>
</feature>
<dbReference type="GO" id="GO:0000423">
    <property type="term" value="P:mitophagy"/>
    <property type="evidence" value="ECO:0007669"/>
    <property type="project" value="TreeGrafter"/>
</dbReference>
<dbReference type="GO" id="GO:0000407">
    <property type="term" value="C:phagophore assembly site"/>
    <property type="evidence" value="ECO:0007669"/>
    <property type="project" value="TreeGrafter"/>
</dbReference>
<dbReference type="Pfam" id="PF04111">
    <property type="entry name" value="APG6"/>
    <property type="match status" value="1"/>
</dbReference>
<feature type="region of interest" description="Disordered" evidence="3">
    <location>
        <begin position="112"/>
        <end position="154"/>
    </location>
</feature>
<dbReference type="AlphaFoldDB" id="A0AAV5GML3"/>
<evidence type="ECO:0000259" key="5">
    <source>
        <dbReference type="Pfam" id="PF17675"/>
    </source>
</evidence>
<evidence type="ECO:0008006" key="8">
    <source>
        <dbReference type="Google" id="ProtNLM"/>
    </source>
</evidence>
<evidence type="ECO:0000256" key="2">
    <source>
        <dbReference type="SAM" id="Coils"/>
    </source>
</evidence>
<comment type="similarity">
    <text evidence="1">Belongs to the beclin family.</text>
</comment>
<reference evidence="6 7" key="1">
    <citation type="submission" date="2021-12" db="EMBL/GenBank/DDBJ databases">
        <title>High titer production of polyol ester of fatty acids by Rhodotorula paludigena BS15 towards product separation-free biomass refinery.</title>
        <authorList>
            <person name="Mano J."/>
            <person name="Ono H."/>
            <person name="Tanaka T."/>
            <person name="Naito K."/>
            <person name="Sushida H."/>
            <person name="Ike M."/>
            <person name="Tokuyasu K."/>
            <person name="Kitaoka M."/>
        </authorList>
    </citation>
    <scope>NUCLEOTIDE SEQUENCE [LARGE SCALE GENOMIC DNA]</scope>
    <source>
        <strain evidence="6 7">BS15</strain>
    </source>
</reference>
<dbReference type="Pfam" id="PF17675">
    <property type="entry name" value="APG6_N"/>
    <property type="match status" value="1"/>
</dbReference>
<evidence type="ECO:0000313" key="7">
    <source>
        <dbReference type="Proteomes" id="UP001342314"/>
    </source>
</evidence>
<feature type="domain" description="Atg6 BARA" evidence="4">
    <location>
        <begin position="364"/>
        <end position="539"/>
    </location>
</feature>
<feature type="region of interest" description="Disordered" evidence="3">
    <location>
        <begin position="169"/>
        <end position="201"/>
    </location>
</feature>
<dbReference type="Proteomes" id="UP001342314">
    <property type="component" value="Unassembled WGS sequence"/>
</dbReference>
<dbReference type="GO" id="GO:0034272">
    <property type="term" value="C:phosphatidylinositol 3-kinase complex, class III, type II"/>
    <property type="evidence" value="ECO:0007669"/>
    <property type="project" value="TreeGrafter"/>
</dbReference>
<dbReference type="InterPro" id="IPR040455">
    <property type="entry name" value="Atg6_BARA"/>
</dbReference>
<dbReference type="EMBL" id="BQKY01000008">
    <property type="protein sequence ID" value="GJN91169.1"/>
    <property type="molecule type" value="Genomic_DNA"/>
</dbReference>
<dbReference type="InterPro" id="IPR007243">
    <property type="entry name" value="Atg6/Beclin"/>
</dbReference>
<name>A0AAV5GML3_9BASI</name>
<dbReference type="GO" id="GO:0043548">
    <property type="term" value="F:phosphatidylinositol 3-kinase binding"/>
    <property type="evidence" value="ECO:0007669"/>
    <property type="project" value="TreeGrafter"/>
</dbReference>
<sequence length="542" mass="57921">MPSASCQRCRQPLAPSSLAAPSPASLARPRAAAALGGGTTTAPSIDDSLAALSPSAYDLLSASERIPNPAAHSASVGGATAAAAFARAGAAGTGTARTSRVPPGLQPLYRVATRQQQQQAGQGGAQPQRVVVPSSSLASAHAAHPPTLPRSLGPTESFVVLTDSVLRPPPALGSPGSAADPTSSSSSTGAPSTSAAAPPHLTPHLSQLNALYSLLSATSSVDHPLCTECMEVLLSLMAHELDEGKKERDRLLGFEKDVLRRRDEAKKAAGGEDVDLRAALEKDIAKLRKAESHAISELKAVEAQKAALADDKATLDAEEAELAKEEAEFWRQHSLYVLERDELQDRENALQTRLAAGQRELDKLQRTNVYNDAFCIGQEAGFGTINGLRLGRLPGVSVEWPEINAAWGHTTLLLHTIARKFGFAFQGHRLVPCGSFSRIEKLGEKGEVVTVLELYGSGDFAVTRLLQNRRFDQAMVAFLECLRQLSEWVTSRDRRVRLPHAVVKDRIGDVSIKLQFGSDESWTRALRHVLLDLKILLGRASL</sequence>
<evidence type="ECO:0000256" key="3">
    <source>
        <dbReference type="SAM" id="MobiDB-lite"/>
    </source>
</evidence>
<dbReference type="GO" id="GO:0034271">
    <property type="term" value="C:phosphatidylinositol 3-kinase complex, class III, type I"/>
    <property type="evidence" value="ECO:0007669"/>
    <property type="project" value="TreeGrafter"/>
</dbReference>
<feature type="compositionally biased region" description="Low complexity" evidence="3">
    <location>
        <begin position="12"/>
        <end position="44"/>
    </location>
</feature>
<dbReference type="GO" id="GO:0045324">
    <property type="term" value="P:late endosome to vacuole transport"/>
    <property type="evidence" value="ECO:0007669"/>
    <property type="project" value="TreeGrafter"/>
</dbReference>
<accession>A0AAV5GML3</accession>
<feature type="domain" description="Atg6/beclin coiled-coil" evidence="5">
    <location>
        <begin position="224"/>
        <end position="361"/>
    </location>
</feature>
<dbReference type="InterPro" id="IPR038274">
    <property type="entry name" value="Atg6/Beclin_C_sf"/>
</dbReference>
<dbReference type="GO" id="GO:0030674">
    <property type="term" value="F:protein-macromolecule adaptor activity"/>
    <property type="evidence" value="ECO:0007669"/>
    <property type="project" value="TreeGrafter"/>
</dbReference>
<proteinExistence type="inferred from homology"/>
<organism evidence="6 7">
    <name type="scientific">Rhodotorula paludigena</name>
    <dbReference type="NCBI Taxonomy" id="86838"/>
    <lineage>
        <taxon>Eukaryota</taxon>
        <taxon>Fungi</taxon>
        <taxon>Dikarya</taxon>
        <taxon>Basidiomycota</taxon>
        <taxon>Pucciniomycotina</taxon>
        <taxon>Microbotryomycetes</taxon>
        <taxon>Sporidiobolales</taxon>
        <taxon>Sporidiobolaceae</taxon>
        <taxon>Rhodotorula</taxon>
    </lineage>
</organism>
<dbReference type="PANTHER" id="PTHR12768">
    <property type="entry name" value="BECLIN 1"/>
    <property type="match status" value="1"/>
</dbReference>
<dbReference type="GO" id="GO:0000045">
    <property type="term" value="P:autophagosome assembly"/>
    <property type="evidence" value="ECO:0007669"/>
    <property type="project" value="TreeGrafter"/>
</dbReference>
<dbReference type="Gene3D" id="1.10.418.40">
    <property type="entry name" value="Autophagy protein 6/Beclin 1"/>
    <property type="match status" value="1"/>
</dbReference>
<dbReference type="InterPro" id="IPR041691">
    <property type="entry name" value="Atg6/beclin_CC"/>
</dbReference>
<feature type="region of interest" description="Disordered" evidence="3">
    <location>
        <begin position="1"/>
        <end position="46"/>
    </location>
</feature>
<protein>
    <recommendedName>
        <fullName evidence="8">Autophagy-related protein 6</fullName>
    </recommendedName>
</protein>
<comment type="caution">
    <text evidence="6">The sequence shown here is derived from an EMBL/GenBank/DDBJ whole genome shotgun (WGS) entry which is preliminary data.</text>
</comment>
<evidence type="ECO:0000259" key="4">
    <source>
        <dbReference type="Pfam" id="PF04111"/>
    </source>
</evidence>